<dbReference type="SUPFAM" id="SSF52047">
    <property type="entry name" value="RNI-like"/>
    <property type="match status" value="1"/>
</dbReference>
<reference evidence="2" key="2">
    <citation type="submission" date="2015-07" db="EMBL/GenBank/DDBJ databases">
        <authorList>
            <person name="Noorani M."/>
        </authorList>
    </citation>
    <scope>NUCLEOTIDE SEQUENCE</scope>
    <source>
        <strain evidence="2">Yugu1</strain>
    </source>
</reference>
<dbReference type="OrthoDB" id="690108at2759"/>
<evidence type="ECO:0000259" key="1">
    <source>
        <dbReference type="Pfam" id="PF00646"/>
    </source>
</evidence>
<organism evidence="2">
    <name type="scientific">Setaria italica</name>
    <name type="common">Foxtail millet</name>
    <name type="synonym">Panicum italicum</name>
    <dbReference type="NCBI Taxonomy" id="4555"/>
    <lineage>
        <taxon>Eukaryota</taxon>
        <taxon>Viridiplantae</taxon>
        <taxon>Streptophyta</taxon>
        <taxon>Embryophyta</taxon>
        <taxon>Tracheophyta</taxon>
        <taxon>Spermatophyta</taxon>
        <taxon>Magnoliopsida</taxon>
        <taxon>Liliopsida</taxon>
        <taxon>Poales</taxon>
        <taxon>Poaceae</taxon>
        <taxon>PACMAD clade</taxon>
        <taxon>Panicoideae</taxon>
        <taxon>Panicodae</taxon>
        <taxon>Paniceae</taxon>
        <taxon>Cenchrinae</taxon>
        <taxon>Setaria</taxon>
    </lineage>
</organism>
<reference evidence="2" key="1">
    <citation type="journal article" date="2012" name="Nat. Biotechnol.">
        <title>Reference genome sequence of the model plant Setaria.</title>
        <authorList>
            <person name="Bennetzen J.L."/>
            <person name="Schmutz J."/>
            <person name="Wang H."/>
            <person name="Percifield R."/>
            <person name="Hawkins J."/>
            <person name="Pontaroli A.C."/>
            <person name="Estep M."/>
            <person name="Feng L."/>
            <person name="Vaughn J.N."/>
            <person name="Grimwood J."/>
            <person name="Jenkins J."/>
            <person name="Barry K."/>
            <person name="Lindquist E."/>
            <person name="Hellsten U."/>
            <person name="Deshpande S."/>
            <person name="Wang X."/>
            <person name="Wu X."/>
            <person name="Mitros T."/>
            <person name="Triplett J."/>
            <person name="Yang X."/>
            <person name="Ye C.Y."/>
            <person name="Mauro-Herrera M."/>
            <person name="Wang L."/>
            <person name="Li P."/>
            <person name="Sharma M."/>
            <person name="Sharma R."/>
            <person name="Ronald P.C."/>
            <person name="Panaud O."/>
            <person name="Kellogg E.A."/>
            <person name="Brutnell T.P."/>
            <person name="Doust A.N."/>
            <person name="Tuskan G.A."/>
            <person name="Rokhsar D."/>
            <person name="Devos K.M."/>
        </authorList>
    </citation>
    <scope>NUCLEOTIDE SEQUENCE [LARGE SCALE GENOMIC DNA]</scope>
    <source>
        <strain evidence="2">Yugu1</strain>
    </source>
</reference>
<dbReference type="EMBL" id="CM003529">
    <property type="protein sequence ID" value="RCV13037.1"/>
    <property type="molecule type" value="Genomic_DNA"/>
</dbReference>
<sequence>MNPDGGACRECRDNQLISPCCRAGLLRRSPRTRRRTEGADHISALPDDLRLKIVSHLDCARAAASMSLLSSNWKGLWRRLPKLDFHNIAPDPLIAALHQVVGPAGSLNIYLQIHHKLSAAGVSSILRAAAPVKPANLHAVFFMDEHADTSVPIELPVFDRATSIKLSFPPLETTLLPTGDFTKLETLYLIFCNIDLGGLLPCCPKLRKLKISCGPLDSIKVHSNSLEELDVYTLSNLRVVDIVTPKLKKLRFASNEGTEDEFSLSFSAPLLDDLSWQWWCPSSFGALWRLWSLKLKTVEPHGRTHLASNGESSCLQLQQRPHDNILLLKMGRSRYARNVFRSFGCDISRIPVRRISILELDITTGRHVYGAVVLEVLRFCTSIQRLKIVLNRRQERKRRGTCPASCPCDQPRNWRSQSITLINLKEVEVEGFSGDDHEVDLLKVITRRATMLEGVTLKFYQKFSLECSAFKEIPSILIAHPSVKFNIFNYYHVQESSMNDSDSEIVEDTSSDEDD</sequence>
<accession>A0A368Q4T1</accession>
<name>A0A368Q4T1_SETIT</name>
<dbReference type="SUPFAM" id="SSF81383">
    <property type="entry name" value="F-box domain"/>
    <property type="match status" value="1"/>
</dbReference>
<dbReference type="PANTHER" id="PTHR34709:SF56">
    <property type="entry name" value="FBD DOMAIN-CONTAINING PROTEIN"/>
    <property type="match status" value="1"/>
</dbReference>
<dbReference type="Gene3D" id="3.80.10.10">
    <property type="entry name" value="Ribonuclease Inhibitor"/>
    <property type="match status" value="1"/>
</dbReference>
<gene>
    <name evidence="2" type="ORF">SETIT_2G314600v2</name>
</gene>
<dbReference type="Pfam" id="PF00646">
    <property type="entry name" value="F-box"/>
    <property type="match status" value="1"/>
</dbReference>
<dbReference type="InterPro" id="IPR001810">
    <property type="entry name" value="F-box_dom"/>
</dbReference>
<dbReference type="InterPro" id="IPR036047">
    <property type="entry name" value="F-box-like_dom_sf"/>
</dbReference>
<protein>
    <recommendedName>
        <fullName evidence="1">F-box domain-containing protein</fullName>
    </recommendedName>
</protein>
<dbReference type="PANTHER" id="PTHR34709">
    <property type="entry name" value="OS10G0396666 PROTEIN"/>
    <property type="match status" value="1"/>
</dbReference>
<feature type="domain" description="F-box" evidence="1">
    <location>
        <begin position="42"/>
        <end position="82"/>
    </location>
</feature>
<dbReference type="InterPro" id="IPR032675">
    <property type="entry name" value="LRR_dom_sf"/>
</dbReference>
<evidence type="ECO:0000313" key="2">
    <source>
        <dbReference type="EMBL" id="RCV13037.1"/>
    </source>
</evidence>
<proteinExistence type="predicted"/>
<dbReference type="AlphaFoldDB" id="A0A368Q4T1"/>
<dbReference type="InterPro" id="IPR055312">
    <property type="entry name" value="FBL15-like"/>
</dbReference>